<feature type="domain" description="LRAT" evidence="1">
    <location>
        <begin position="82"/>
        <end position="185"/>
    </location>
</feature>
<organism evidence="2 3">
    <name type="scientific">Dreissena polymorpha</name>
    <name type="common">Zebra mussel</name>
    <name type="synonym">Mytilus polymorpha</name>
    <dbReference type="NCBI Taxonomy" id="45954"/>
    <lineage>
        <taxon>Eukaryota</taxon>
        <taxon>Metazoa</taxon>
        <taxon>Spiralia</taxon>
        <taxon>Lophotrochozoa</taxon>
        <taxon>Mollusca</taxon>
        <taxon>Bivalvia</taxon>
        <taxon>Autobranchia</taxon>
        <taxon>Heteroconchia</taxon>
        <taxon>Euheterodonta</taxon>
        <taxon>Imparidentia</taxon>
        <taxon>Neoheterodontei</taxon>
        <taxon>Myida</taxon>
        <taxon>Dreissenoidea</taxon>
        <taxon>Dreissenidae</taxon>
        <taxon>Dreissena</taxon>
    </lineage>
</organism>
<dbReference type="Pfam" id="PF04970">
    <property type="entry name" value="LRAT"/>
    <property type="match status" value="1"/>
</dbReference>
<dbReference type="Gene3D" id="3.90.1720.10">
    <property type="entry name" value="endopeptidase domain like (from Nostoc punctiforme)"/>
    <property type="match status" value="1"/>
</dbReference>
<dbReference type="EMBL" id="JAIWYP010000011">
    <property type="protein sequence ID" value="KAH3736738.1"/>
    <property type="molecule type" value="Genomic_DNA"/>
</dbReference>
<proteinExistence type="predicted"/>
<reference evidence="2" key="2">
    <citation type="submission" date="2020-11" db="EMBL/GenBank/DDBJ databases">
        <authorList>
            <person name="McCartney M.A."/>
            <person name="Auch B."/>
            <person name="Kono T."/>
            <person name="Mallez S."/>
            <person name="Becker A."/>
            <person name="Gohl D.M."/>
            <person name="Silverstein K.A.T."/>
            <person name="Koren S."/>
            <person name="Bechman K.B."/>
            <person name="Herman A."/>
            <person name="Abrahante J.E."/>
            <person name="Garbe J."/>
        </authorList>
    </citation>
    <scope>NUCLEOTIDE SEQUENCE</scope>
    <source>
        <strain evidence="2">Duluth1</strain>
        <tissue evidence="2">Whole animal</tissue>
    </source>
</reference>
<evidence type="ECO:0000313" key="3">
    <source>
        <dbReference type="Proteomes" id="UP000828390"/>
    </source>
</evidence>
<dbReference type="AlphaFoldDB" id="A0A9D4D095"/>
<keyword evidence="3" id="KW-1185">Reference proteome</keyword>
<evidence type="ECO:0000313" key="2">
    <source>
        <dbReference type="EMBL" id="KAH3736738.1"/>
    </source>
</evidence>
<protein>
    <recommendedName>
        <fullName evidence="1">LRAT domain-containing protein</fullName>
    </recommendedName>
</protein>
<dbReference type="Proteomes" id="UP000828390">
    <property type="component" value="Unassembled WGS sequence"/>
</dbReference>
<sequence>MDFTVPNKTVVLALQTVLFLASSYKNSLCLSTDFEKEKFMVVNRQHVKFENTDFEDLGDLPTNGEEISQLRLLKVGDHIATPGHSAKLQYFHHGIYLGLEKGVADFGGDNKSDAKPRVIDLLEFMNGRLFRINYPFAKCLQPEESVSKAEELVHNPSQWKRYHLLSNNCEHFATFCKTGRAASNQVTKRIRDALKRIYQEIKKAVKKSSDSSSFISDYLQNQWASTYMSVCPVEEYHQQFFTSILILPFLL</sequence>
<accession>A0A9D4D095</accession>
<dbReference type="PANTHER" id="PTHR46137">
    <property type="entry name" value="OS05G0310600 PROTEIN"/>
    <property type="match status" value="1"/>
</dbReference>
<reference evidence="2" key="1">
    <citation type="journal article" date="2019" name="bioRxiv">
        <title>The Genome of the Zebra Mussel, Dreissena polymorpha: A Resource for Invasive Species Research.</title>
        <authorList>
            <person name="McCartney M.A."/>
            <person name="Auch B."/>
            <person name="Kono T."/>
            <person name="Mallez S."/>
            <person name="Zhang Y."/>
            <person name="Obille A."/>
            <person name="Becker A."/>
            <person name="Abrahante J.E."/>
            <person name="Garbe J."/>
            <person name="Badalamenti J.P."/>
            <person name="Herman A."/>
            <person name="Mangelson H."/>
            <person name="Liachko I."/>
            <person name="Sullivan S."/>
            <person name="Sone E.D."/>
            <person name="Koren S."/>
            <person name="Silverstein K.A.T."/>
            <person name="Beckman K.B."/>
            <person name="Gohl D.M."/>
        </authorList>
    </citation>
    <scope>NUCLEOTIDE SEQUENCE</scope>
    <source>
        <strain evidence="2">Duluth1</strain>
        <tissue evidence="2">Whole animal</tissue>
    </source>
</reference>
<dbReference type="InterPro" id="IPR007053">
    <property type="entry name" value="LRAT_dom"/>
</dbReference>
<dbReference type="PANTHER" id="PTHR46137:SF1">
    <property type="entry name" value="LRAT DOMAIN-CONTAINING PROTEIN"/>
    <property type="match status" value="1"/>
</dbReference>
<evidence type="ECO:0000259" key="1">
    <source>
        <dbReference type="PROSITE" id="PS51934"/>
    </source>
</evidence>
<comment type="caution">
    <text evidence="2">The sequence shown here is derived from an EMBL/GenBank/DDBJ whole genome shotgun (WGS) entry which is preliminary data.</text>
</comment>
<dbReference type="PROSITE" id="PS51934">
    <property type="entry name" value="LRAT"/>
    <property type="match status" value="1"/>
</dbReference>
<gene>
    <name evidence="2" type="ORF">DPMN_043311</name>
</gene>
<name>A0A9D4D095_DREPO</name>